<protein>
    <submittedName>
        <fullName evidence="2">Uncharacterized protein</fullName>
    </submittedName>
</protein>
<sequence>MVLLLQKIVEKVVGASDEEEVSSEETDVEEIDEPDEPDNSQVEEECSRVGDEIQQGVEGRTHGLLWPLPDDVVAAYNESPNGRIDPANVCKGTAGVGSRV</sequence>
<name>A0ABD3H9P9_9MARC</name>
<comment type="caution">
    <text evidence="2">The sequence shown here is derived from an EMBL/GenBank/DDBJ whole genome shotgun (WGS) entry which is preliminary data.</text>
</comment>
<gene>
    <name evidence="2" type="ORF">R1sor_013865</name>
</gene>
<dbReference type="EMBL" id="JBJQOH010000004">
    <property type="protein sequence ID" value="KAL3687556.1"/>
    <property type="molecule type" value="Genomic_DNA"/>
</dbReference>
<feature type="region of interest" description="Disordered" evidence="1">
    <location>
        <begin position="14"/>
        <end position="51"/>
    </location>
</feature>
<accession>A0ABD3H9P9</accession>
<evidence type="ECO:0000256" key="1">
    <source>
        <dbReference type="SAM" id="MobiDB-lite"/>
    </source>
</evidence>
<keyword evidence="3" id="KW-1185">Reference proteome</keyword>
<organism evidence="2 3">
    <name type="scientific">Riccia sorocarpa</name>
    <dbReference type="NCBI Taxonomy" id="122646"/>
    <lineage>
        <taxon>Eukaryota</taxon>
        <taxon>Viridiplantae</taxon>
        <taxon>Streptophyta</taxon>
        <taxon>Embryophyta</taxon>
        <taxon>Marchantiophyta</taxon>
        <taxon>Marchantiopsida</taxon>
        <taxon>Marchantiidae</taxon>
        <taxon>Marchantiales</taxon>
        <taxon>Ricciaceae</taxon>
        <taxon>Riccia</taxon>
    </lineage>
</organism>
<evidence type="ECO:0000313" key="3">
    <source>
        <dbReference type="Proteomes" id="UP001633002"/>
    </source>
</evidence>
<proteinExistence type="predicted"/>
<dbReference type="Proteomes" id="UP001633002">
    <property type="component" value="Unassembled WGS sequence"/>
</dbReference>
<dbReference type="AlphaFoldDB" id="A0ABD3H9P9"/>
<evidence type="ECO:0000313" key="2">
    <source>
        <dbReference type="EMBL" id="KAL3687556.1"/>
    </source>
</evidence>
<feature type="compositionally biased region" description="Acidic residues" evidence="1">
    <location>
        <begin position="16"/>
        <end position="44"/>
    </location>
</feature>
<reference evidence="2 3" key="1">
    <citation type="submission" date="2024-09" db="EMBL/GenBank/DDBJ databases">
        <title>Chromosome-scale assembly of Riccia sorocarpa.</title>
        <authorList>
            <person name="Paukszto L."/>
        </authorList>
    </citation>
    <scope>NUCLEOTIDE SEQUENCE [LARGE SCALE GENOMIC DNA]</scope>
    <source>
        <strain evidence="2">LP-2024</strain>
        <tissue evidence="2">Aerial parts of the thallus</tissue>
    </source>
</reference>